<dbReference type="AlphaFoldDB" id="A0A3S5A125"/>
<feature type="non-terminal residue" evidence="1">
    <location>
        <position position="1"/>
    </location>
</feature>
<protein>
    <submittedName>
        <fullName evidence="1">Uncharacterized protein</fullName>
    </submittedName>
</protein>
<keyword evidence="2" id="KW-1185">Reference proteome</keyword>
<sequence length="64" mass="7395">MTKLTVDADYDVGETFENVPSPLSDAGNHDNYYCRRFPTRPSFIFFVSYLKESSQLEPIIMNLN</sequence>
<reference evidence="1" key="1">
    <citation type="submission" date="2018-11" db="EMBL/GenBank/DDBJ databases">
        <authorList>
            <consortium name="Pathogen Informatics"/>
        </authorList>
    </citation>
    <scope>NUCLEOTIDE SEQUENCE</scope>
</reference>
<name>A0A3S5A125_9PLAT</name>
<proteinExistence type="predicted"/>
<evidence type="ECO:0000313" key="2">
    <source>
        <dbReference type="Proteomes" id="UP000784294"/>
    </source>
</evidence>
<accession>A0A3S5A125</accession>
<evidence type="ECO:0000313" key="1">
    <source>
        <dbReference type="EMBL" id="VEL16948.1"/>
    </source>
</evidence>
<organism evidence="1 2">
    <name type="scientific">Protopolystoma xenopodis</name>
    <dbReference type="NCBI Taxonomy" id="117903"/>
    <lineage>
        <taxon>Eukaryota</taxon>
        <taxon>Metazoa</taxon>
        <taxon>Spiralia</taxon>
        <taxon>Lophotrochozoa</taxon>
        <taxon>Platyhelminthes</taxon>
        <taxon>Monogenea</taxon>
        <taxon>Polyopisthocotylea</taxon>
        <taxon>Polystomatidea</taxon>
        <taxon>Polystomatidae</taxon>
        <taxon>Protopolystoma</taxon>
    </lineage>
</organism>
<gene>
    <name evidence="1" type="ORF">PXEA_LOCUS10388</name>
</gene>
<comment type="caution">
    <text evidence="1">The sequence shown here is derived from an EMBL/GenBank/DDBJ whole genome shotgun (WGS) entry which is preliminary data.</text>
</comment>
<dbReference type="Proteomes" id="UP000784294">
    <property type="component" value="Unassembled WGS sequence"/>
</dbReference>
<dbReference type="EMBL" id="CAAALY010030464">
    <property type="protein sequence ID" value="VEL16948.1"/>
    <property type="molecule type" value="Genomic_DNA"/>
</dbReference>